<feature type="region of interest" description="Disordered" evidence="4">
    <location>
        <begin position="24"/>
        <end position="151"/>
    </location>
</feature>
<evidence type="ECO:0000259" key="6">
    <source>
        <dbReference type="PROSITE" id="PS51465"/>
    </source>
</evidence>
<evidence type="ECO:0000313" key="8">
    <source>
        <dbReference type="RefSeq" id="XP_060036587.1"/>
    </source>
</evidence>
<evidence type="ECO:0000256" key="4">
    <source>
        <dbReference type="SAM" id="MobiDB-lite"/>
    </source>
</evidence>
<feature type="compositionally biased region" description="Basic and acidic residues" evidence="4">
    <location>
        <begin position="42"/>
        <end position="56"/>
    </location>
</feature>
<feature type="compositionally biased region" description="Polar residues" evidence="4">
    <location>
        <begin position="142"/>
        <end position="151"/>
    </location>
</feature>
<evidence type="ECO:0000313" key="7">
    <source>
        <dbReference type="Proteomes" id="UP001652624"/>
    </source>
</evidence>
<dbReference type="PANTHER" id="PTHR47499:SF1">
    <property type="entry name" value="SERINE PROTEASE INHIBITOR KAZAL-TYPE 7"/>
    <property type="match status" value="1"/>
</dbReference>
<dbReference type="CDD" id="cd00104">
    <property type="entry name" value="KAZAL_FS"/>
    <property type="match status" value="1"/>
</dbReference>
<dbReference type="Pfam" id="PF00050">
    <property type="entry name" value="Kazal_1"/>
    <property type="match status" value="1"/>
</dbReference>
<dbReference type="InterPro" id="IPR036058">
    <property type="entry name" value="Kazal_dom_sf"/>
</dbReference>
<dbReference type="PANTHER" id="PTHR47499">
    <property type="entry name" value="SERINE PROTEASE INHIBITOR KAZAL-TYPE 7 SPINK7"/>
    <property type="match status" value="1"/>
</dbReference>
<evidence type="ECO:0000256" key="3">
    <source>
        <dbReference type="ARBA" id="ARBA00023157"/>
    </source>
</evidence>
<evidence type="ECO:0000256" key="1">
    <source>
        <dbReference type="ARBA" id="ARBA00004613"/>
    </source>
</evidence>
<accession>A0ABM3WJ32</accession>
<dbReference type="Gene3D" id="3.30.60.30">
    <property type="match status" value="1"/>
</dbReference>
<dbReference type="GeneID" id="132535289"/>
<keyword evidence="3" id="KW-1015">Disulfide bond</keyword>
<organism evidence="7 8">
    <name type="scientific">Erinaceus europaeus</name>
    <name type="common">Western European hedgehog</name>
    <dbReference type="NCBI Taxonomy" id="9365"/>
    <lineage>
        <taxon>Eukaryota</taxon>
        <taxon>Metazoa</taxon>
        <taxon>Chordata</taxon>
        <taxon>Craniata</taxon>
        <taxon>Vertebrata</taxon>
        <taxon>Euteleostomi</taxon>
        <taxon>Mammalia</taxon>
        <taxon>Eutheria</taxon>
        <taxon>Laurasiatheria</taxon>
        <taxon>Eulipotyphla</taxon>
        <taxon>Erinaceidae</taxon>
        <taxon>Erinaceinae</taxon>
        <taxon>Erinaceus</taxon>
    </lineage>
</organism>
<dbReference type="Proteomes" id="UP001652624">
    <property type="component" value="Chromosome 2"/>
</dbReference>
<keyword evidence="5" id="KW-0732">Signal</keyword>
<feature type="chain" id="PRO_5045665118" evidence="5">
    <location>
        <begin position="20"/>
        <end position="209"/>
    </location>
</feature>
<name>A0ABM3WJ32_ERIEU</name>
<dbReference type="SUPFAM" id="SSF100895">
    <property type="entry name" value="Kazal-type serine protease inhibitors"/>
    <property type="match status" value="1"/>
</dbReference>
<reference evidence="7" key="1">
    <citation type="submission" date="2025-05" db="UniProtKB">
        <authorList>
            <consortium name="RefSeq"/>
        </authorList>
    </citation>
    <scope>NUCLEOTIDE SEQUENCE [LARGE SCALE GENOMIC DNA]</scope>
</reference>
<feature type="domain" description="Kazal-like" evidence="6">
    <location>
        <begin position="159"/>
        <end position="209"/>
    </location>
</feature>
<evidence type="ECO:0000256" key="5">
    <source>
        <dbReference type="SAM" id="SignalP"/>
    </source>
</evidence>
<feature type="compositionally biased region" description="Polar residues" evidence="4">
    <location>
        <begin position="76"/>
        <end position="92"/>
    </location>
</feature>
<protein>
    <submittedName>
        <fullName evidence="8">MARCO-like protein isoform X1</fullName>
    </submittedName>
</protein>
<dbReference type="RefSeq" id="XP_060036587.1">
    <property type="nucleotide sequence ID" value="XM_060180604.1"/>
</dbReference>
<keyword evidence="2" id="KW-0964">Secreted</keyword>
<keyword evidence="7" id="KW-1185">Reference proteome</keyword>
<comment type="subcellular location">
    <subcellularLocation>
        <location evidence="1">Secreted</location>
    </subcellularLocation>
</comment>
<sequence>MKVFIFLPFMFLAMFLASSTQVSKSSFSKPGKNSEPALILVKKNDANNQERQKENNKQGSSNTQVNKGTLILQGQPGYSNQPGKPGNLNQQGIPEVNQPEKGKPGSSSQQGKPGTGSLIGKPEASSPQDMPMSYNQERRKNANNPLNDNTMEIQVDSTNGKNPKGNRICQSIYKPVCGSDGKTYGNRCVFNEAKRLSHGKLTLNHEGKC</sequence>
<proteinExistence type="predicted"/>
<dbReference type="PROSITE" id="PS51465">
    <property type="entry name" value="KAZAL_2"/>
    <property type="match status" value="1"/>
</dbReference>
<gene>
    <name evidence="8" type="primary">LOC132535289</name>
</gene>
<evidence type="ECO:0000256" key="2">
    <source>
        <dbReference type="ARBA" id="ARBA00022525"/>
    </source>
</evidence>
<dbReference type="SMART" id="SM00280">
    <property type="entry name" value="KAZAL"/>
    <property type="match status" value="1"/>
</dbReference>
<feature type="signal peptide" evidence="5">
    <location>
        <begin position="1"/>
        <end position="19"/>
    </location>
</feature>
<dbReference type="InterPro" id="IPR002350">
    <property type="entry name" value="Kazal_dom"/>
</dbReference>
<dbReference type="InterPro" id="IPR050159">
    <property type="entry name" value="Kazal-type_SerProtInhib"/>
</dbReference>
<reference evidence="8" key="2">
    <citation type="submission" date="2025-08" db="UniProtKB">
        <authorList>
            <consortium name="RefSeq"/>
        </authorList>
    </citation>
    <scope>IDENTIFICATION</scope>
</reference>